<keyword evidence="3" id="KW-1185">Reference proteome</keyword>
<feature type="compositionally biased region" description="Polar residues" evidence="1">
    <location>
        <begin position="34"/>
        <end position="57"/>
    </location>
</feature>
<dbReference type="AlphaFoldDB" id="A0A2I0KUD4"/>
<feature type="region of interest" description="Disordered" evidence="1">
    <location>
        <begin position="1"/>
        <end position="57"/>
    </location>
</feature>
<accession>A0A2I0KUD4</accession>
<gene>
    <name evidence="2" type="ORF">CRG98_007542</name>
</gene>
<comment type="caution">
    <text evidence="2">The sequence shown here is derived from an EMBL/GenBank/DDBJ whole genome shotgun (WGS) entry which is preliminary data.</text>
</comment>
<dbReference type="Proteomes" id="UP000233551">
    <property type="component" value="Unassembled WGS sequence"/>
</dbReference>
<evidence type="ECO:0000256" key="1">
    <source>
        <dbReference type="SAM" id="MobiDB-lite"/>
    </source>
</evidence>
<proteinExistence type="predicted"/>
<name>A0A2I0KUD4_PUNGR</name>
<organism evidence="2 3">
    <name type="scientific">Punica granatum</name>
    <name type="common">Pomegranate</name>
    <dbReference type="NCBI Taxonomy" id="22663"/>
    <lineage>
        <taxon>Eukaryota</taxon>
        <taxon>Viridiplantae</taxon>
        <taxon>Streptophyta</taxon>
        <taxon>Embryophyta</taxon>
        <taxon>Tracheophyta</taxon>
        <taxon>Spermatophyta</taxon>
        <taxon>Magnoliopsida</taxon>
        <taxon>eudicotyledons</taxon>
        <taxon>Gunneridae</taxon>
        <taxon>Pentapetalae</taxon>
        <taxon>rosids</taxon>
        <taxon>malvids</taxon>
        <taxon>Myrtales</taxon>
        <taxon>Lythraceae</taxon>
        <taxon>Punica</taxon>
    </lineage>
</organism>
<evidence type="ECO:0000313" key="2">
    <source>
        <dbReference type="EMBL" id="PKI72085.1"/>
    </source>
</evidence>
<reference evidence="2 3" key="1">
    <citation type="submission" date="2017-11" db="EMBL/GenBank/DDBJ databases">
        <title>De-novo sequencing of pomegranate (Punica granatum L.) genome.</title>
        <authorList>
            <person name="Akparov Z."/>
            <person name="Amiraslanov A."/>
            <person name="Hajiyeva S."/>
            <person name="Abbasov M."/>
            <person name="Kaur K."/>
            <person name="Hamwieh A."/>
            <person name="Solovyev V."/>
            <person name="Salamov A."/>
            <person name="Braich B."/>
            <person name="Kosarev P."/>
            <person name="Mahmoud A."/>
            <person name="Hajiyev E."/>
            <person name="Babayeva S."/>
            <person name="Izzatullayeva V."/>
            <person name="Mammadov A."/>
            <person name="Mammadov A."/>
            <person name="Sharifova S."/>
            <person name="Ojaghi J."/>
            <person name="Eynullazada K."/>
            <person name="Bayramov B."/>
            <person name="Abdulazimova A."/>
            <person name="Shahmuradov I."/>
        </authorList>
    </citation>
    <scope>NUCLEOTIDE SEQUENCE [LARGE SCALE GENOMIC DNA]</scope>
    <source>
        <strain evidence="3">cv. AG2017</strain>
        <tissue evidence="2">Leaf</tissue>
    </source>
</reference>
<protein>
    <submittedName>
        <fullName evidence="2">Uncharacterized protein</fullName>
    </submittedName>
</protein>
<sequence length="57" mass="6309">MSFLPPRPRRVMPTTLDGPPIALPLPHVEEVGSPQESLEQPRLTSSLESLITPSRLH</sequence>
<dbReference type="EMBL" id="PGOL01000341">
    <property type="protein sequence ID" value="PKI72085.1"/>
    <property type="molecule type" value="Genomic_DNA"/>
</dbReference>
<evidence type="ECO:0000313" key="3">
    <source>
        <dbReference type="Proteomes" id="UP000233551"/>
    </source>
</evidence>